<keyword evidence="2" id="KW-1185">Reference proteome</keyword>
<evidence type="ECO:0000313" key="2">
    <source>
        <dbReference type="Proteomes" id="UP000005207"/>
    </source>
</evidence>
<dbReference type="InterPro" id="IPR050199">
    <property type="entry name" value="IgHV"/>
</dbReference>
<dbReference type="Ensembl" id="ENSONIT00000066296.1">
    <property type="protein sequence ID" value="ENSONIP00000056372.1"/>
    <property type="gene ID" value="ENSONIG00000029881.1"/>
</dbReference>
<dbReference type="InterPro" id="IPR036179">
    <property type="entry name" value="Ig-like_dom_sf"/>
</dbReference>
<dbReference type="PANTHER" id="PTHR23266">
    <property type="entry name" value="IMMUNOGLOBULIN HEAVY CHAIN"/>
    <property type="match status" value="1"/>
</dbReference>
<dbReference type="InterPro" id="IPR013783">
    <property type="entry name" value="Ig-like_fold"/>
</dbReference>
<dbReference type="GeneTree" id="ENSGT01150000286993"/>
<dbReference type="Gene3D" id="2.60.40.10">
    <property type="entry name" value="Immunoglobulins"/>
    <property type="match status" value="1"/>
</dbReference>
<evidence type="ECO:0000313" key="1">
    <source>
        <dbReference type="Ensembl" id="ENSONIP00000056372.1"/>
    </source>
</evidence>
<reference evidence="1" key="2">
    <citation type="submission" date="2025-08" db="UniProtKB">
        <authorList>
            <consortium name="Ensembl"/>
        </authorList>
    </citation>
    <scope>IDENTIFICATION</scope>
</reference>
<protein>
    <submittedName>
        <fullName evidence="1">Immunoglobulin heavy variable 6-1</fullName>
    </submittedName>
</protein>
<proteinExistence type="predicted"/>
<dbReference type="InParanoid" id="A0A669D9G5"/>
<dbReference type="Proteomes" id="UP000005207">
    <property type="component" value="Linkage group LG4"/>
</dbReference>
<organism evidence="1 2">
    <name type="scientific">Oreochromis niloticus</name>
    <name type="common">Nile tilapia</name>
    <name type="synonym">Tilapia nilotica</name>
    <dbReference type="NCBI Taxonomy" id="8128"/>
    <lineage>
        <taxon>Eukaryota</taxon>
        <taxon>Metazoa</taxon>
        <taxon>Chordata</taxon>
        <taxon>Craniata</taxon>
        <taxon>Vertebrata</taxon>
        <taxon>Euteleostomi</taxon>
        <taxon>Actinopterygii</taxon>
        <taxon>Neopterygii</taxon>
        <taxon>Teleostei</taxon>
        <taxon>Neoteleostei</taxon>
        <taxon>Acanthomorphata</taxon>
        <taxon>Ovalentaria</taxon>
        <taxon>Cichlomorphae</taxon>
        <taxon>Cichliformes</taxon>
        <taxon>Cichlidae</taxon>
        <taxon>African cichlids</taxon>
        <taxon>Pseudocrenilabrinae</taxon>
        <taxon>Oreochromini</taxon>
        <taxon>Oreochromis</taxon>
    </lineage>
</organism>
<dbReference type="AlphaFoldDB" id="A0A669D9G5"/>
<name>A0A669D9G5_ORENI</name>
<accession>A0A669D9G5</accession>
<dbReference type="OMA" id="WNFLLIV"/>
<reference evidence="1" key="3">
    <citation type="submission" date="2025-09" db="UniProtKB">
        <authorList>
            <consortium name="Ensembl"/>
        </authorList>
    </citation>
    <scope>IDENTIFICATION</scope>
</reference>
<sequence>MPHELKLVKRPGESHRLTCTGSGFTFRDYPMNWVRPAHGKGLEWIAFINTGSSYIYYYQSVQGRFTVS</sequence>
<reference evidence="2" key="1">
    <citation type="submission" date="2012-01" db="EMBL/GenBank/DDBJ databases">
        <title>The Genome Sequence of Oreochromis niloticus (Nile Tilapia).</title>
        <authorList>
            <consortium name="Broad Institute Genome Assembly Team"/>
            <consortium name="Broad Institute Sequencing Platform"/>
            <person name="Di Palma F."/>
            <person name="Johnson J."/>
            <person name="Lander E.S."/>
            <person name="Lindblad-Toh K."/>
        </authorList>
    </citation>
    <scope>NUCLEOTIDE SEQUENCE [LARGE SCALE GENOMIC DNA]</scope>
</reference>
<dbReference type="SUPFAM" id="SSF48726">
    <property type="entry name" value="Immunoglobulin"/>
    <property type="match status" value="1"/>
</dbReference>